<sequence>MAAKIVNLANPDVGETLCASVEDAEQALAAMVEKFKSQGYRIDEQRLPNEDYPQYKVIDFDDAWVGTYTIILE</sequence>
<accession>A0A7D9D2I7</accession>
<evidence type="ECO:0000313" key="1">
    <source>
        <dbReference type="EMBL" id="VUX56283.1"/>
    </source>
</evidence>
<reference evidence="1" key="1">
    <citation type="submission" date="2019-07" db="EMBL/GenBank/DDBJ databases">
        <authorList>
            <person name="Weber M."/>
            <person name="Kostadinov I."/>
            <person name="Kostadinov D I."/>
        </authorList>
    </citation>
    <scope>NUCLEOTIDE SEQUENCE</scope>
    <source>
        <strain evidence="1">Gfbio:sag-sample-m06:053724c1-46a9-4a36-b237-ea2bf867836b</strain>
    </source>
</reference>
<gene>
    <name evidence="1" type="ORF">JTBM06_V1_520006</name>
</gene>
<dbReference type="EMBL" id="LR633967">
    <property type="protein sequence ID" value="VUX56283.1"/>
    <property type="molecule type" value="Genomic_DNA"/>
</dbReference>
<protein>
    <submittedName>
        <fullName evidence="1">Uncharacterized protein</fullName>
    </submittedName>
</protein>
<dbReference type="AlphaFoldDB" id="A0A7D9D2I7"/>
<name>A0A7D9D2I7_9GAMM</name>
<proteinExistence type="predicted"/>
<organism evidence="1">
    <name type="scientific">uncultured Woeseiaceae bacterium</name>
    <dbReference type="NCBI Taxonomy" id="1983305"/>
    <lineage>
        <taxon>Bacteria</taxon>
        <taxon>Pseudomonadati</taxon>
        <taxon>Pseudomonadota</taxon>
        <taxon>Gammaproteobacteria</taxon>
        <taxon>Woeseiales</taxon>
        <taxon>Woeseiaceae</taxon>
        <taxon>environmental samples</taxon>
    </lineage>
</organism>